<dbReference type="AlphaFoldDB" id="A0A8T2FNT9"/>
<keyword evidence="2" id="KW-1185">Reference proteome</keyword>
<organism evidence="1 2">
    <name type="scientific">Arabidopsis suecica</name>
    <name type="common">Swedish thale-cress</name>
    <name type="synonym">Cardaminopsis suecica</name>
    <dbReference type="NCBI Taxonomy" id="45249"/>
    <lineage>
        <taxon>Eukaryota</taxon>
        <taxon>Viridiplantae</taxon>
        <taxon>Streptophyta</taxon>
        <taxon>Embryophyta</taxon>
        <taxon>Tracheophyta</taxon>
        <taxon>Spermatophyta</taxon>
        <taxon>Magnoliopsida</taxon>
        <taxon>eudicotyledons</taxon>
        <taxon>Gunneridae</taxon>
        <taxon>Pentapetalae</taxon>
        <taxon>rosids</taxon>
        <taxon>malvids</taxon>
        <taxon>Brassicales</taxon>
        <taxon>Brassicaceae</taxon>
        <taxon>Camelineae</taxon>
        <taxon>Arabidopsis</taxon>
    </lineage>
</organism>
<protein>
    <submittedName>
        <fullName evidence="1">Uncharacterized protein</fullName>
    </submittedName>
</protein>
<evidence type="ECO:0000313" key="2">
    <source>
        <dbReference type="Proteomes" id="UP000694251"/>
    </source>
</evidence>
<dbReference type="Proteomes" id="UP000694251">
    <property type="component" value="Chromosome 3"/>
</dbReference>
<gene>
    <name evidence="1" type="ORF">ISN44_As03g031800</name>
</gene>
<proteinExistence type="predicted"/>
<dbReference type="EMBL" id="JAEFBJ010000003">
    <property type="protein sequence ID" value="KAG7633061.1"/>
    <property type="molecule type" value="Genomic_DNA"/>
</dbReference>
<reference evidence="1 2" key="1">
    <citation type="submission" date="2020-12" db="EMBL/GenBank/DDBJ databases">
        <title>Concerted genomic and epigenomic changes stabilize Arabidopsis allopolyploids.</title>
        <authorList>
            <person name="Chen Z."/>
        </authorList>
    </citation>
    <scope>NUCLEOTIDE SEQUENCE [LARGE SCALE GENOMIC DNA]</scope>
    <source>
        <strain evidence="1">As9502</strain>
        <tissue evidence="1">Leaf</tissue>
    </source>
</reference>
<evidence type="ECO:0000313" key="1">
    <source>
        <dbReference type="EMBL" id="KAG7633061.1"/>
    </source>
</evidence>
<sequence>MFGSLLISNYRPCCNHVHCISSYHFQHLHKWLLSCFFQSPIIRFFVIVVCVTTARTNPKECLALFPFVFLQKFVTSTRIRVSEYCQIYFNINLIVATPHCSYLQLSRTMALKYLICDSS</sequence>
<comment type="caution">
    <text evidence="1">The sequence shown here is derived from an EMBL/GenBank/DDBJ whole genome shotgun (WGS) entry which is preliminary data.</text>
</comment>
<accession>A0A8T2FNT9</accession>
<name>A0A8T2FNT9_ARASU</name>